<dbReference type="Gene3D" id="3.30.420.10">
    <property type="entry name" value="Ribonuclease H-like superfamily/Ribonuclease H"/>
    <property type="match status" value="1"/>
</dbReference>
<dbReference type="InterPro" id="IPR012337">
    <property type="entry name" value="RNaseH-like_sf"/>
</dbReference>
<dbReference type="Pfam" id="PF13456">
    <property type="entry name" value="RVT_3"/>
    <property type="match status" value="1"/>
</dbReference>
<dbReference type="Pfam" id="PF13966">
    <property type="entry name" value="zf-RVT"/>
    <property type="match status" value="1"/>
</dbReference>
<accession>A0A9Q1QT74</accession>
<name>A0A9Q1QT74_9CARY</name>
<reference evidence="3" key="1">
    <citation type="submission" date="2022-04" db="EMBL/GenBank/DDBJ databases">
        <title>Carnegiea gigantea Genome sequencing and assembly v2.</title>
        <authorList>
            <person name="Copetti D."/>
            <person name="Sanderson M.J."/>
            <person name="Burquez A."/>
            <person name="Wojciechowski M.F."/>
        </authorList>
    </citation>
    <scope>NUCLEOTIDE SEQUENCE</scope>
    <source>
        <strain evidence="3">SGP5-SGP5p</strain>
        <tissue evidence="3">Aerial part</tissue>
    </source>
</reference>
<dbReference type="SUPFAM" id="SSF53098">
    <property type="entry name" value="Ribonuclease H-like"/>
    <property type="match status" value="1"/>
</dbReference>
<dbReference type="InterPro" id="IPR036397">
    <property type="entry name" value="RNaseH_sf"/>
</dbReference>
<dbReference type="GO" id="GO:0004523">
    <property type="term" value="F:RNA-DNA hybrid ribonuclease activity"/>
    <property type="evidence" value="ECO:0007669"/>
    <property type="project" value="InterPro"/>
</dbReference>
<evidence type="ECO:0000313" key="3">
    <source>
        <dbReference type="EMBL" id="KAJ8451425.1"/>
    </source>
</evidence>
<dbReference type="GO" id="GO:0003676">
    <property type="term" value="F:nucleic acid binding"/>
    <property type="evidence" value="ECO:0007669"/>
    <property type="project" value="InterPro"/>
</dbReference>
<gene>
    <name evidence="3" type="ORF">Cgig2_017816</name>
</gene>
<protein>
    <recommendedName>
        <fullName evidence="5">RNase H type-1 domain-containing protein</fullName>
    </recommendedName>
</protein>
<dbReference type="AlphaFoldDB" id="A0A9Q1QT74"/>
<comment type="caution">
    <text evidence="3">The sequence shown here is derived from an EMBL/GenBank/DDBJ whole genome shotgun (WGS) entry which is preliminary data.</text>
</comment>
<dbReference type="OrthoDB" id="1752183at2759"/>
<dbReference type="CDD" id="cd06222">
    <property type="entry name" value="RNase_H_like"/>
    <property type="match status" value="1"/>
</dbReference>
<dbReference type="InterPro" id="IPR002156">
    <property type="entry name" value="RNaseH_domain"/>
</dbReference>
<feature type="domain" description="Reverse transcriptase zinc-binding" evidence="2">
    <location>
        <begin position="279"/>
        <end position="347"/>
    </location>
</feature>
<organism evidence="3 4">
    <name type="scientific">Carnegiea gigantea</name>
    <dbReference type="NCBI Taxonomy" id="171969"/>
    <lineage>
        <taxon>Eukaryota</taxon>
        <taxon>Viridiplantae</taxon>
        <taxon>Streptophyta</taxon>
        <taxon>Embryophyta</taxon>
        <taxon>Tracheophyta</taxon>
        <taxon>Spermatophyta</taxon>
        <taxon>Magnoliopsida</taxon>
        <taxon>eudicotyledons</taxon>
        <taxon>Gunneridae</taxon>
        <taxon>Pentapetalae</taxon>
        <taxon>Caryophyllales</taxon>
        <taxon>Cactineae</taxon>
        <taxon>Cactaceae</taxon>
        <taxon>Cactoideae</taxon>
        <taxon>Echinocereeae</taxon>
        <taxon>Carnegiea</taxon>
    </lineage>
</organism>
<dbReference type="PANTHER" id="PTHR47723:SF19">
    <property type="entry name" value="POLYNUCLEOTIDYL TRANSFERASE, RIBONUCLEASE H-LIKE SUPERFAMILY PROTEIN"/>
    <property type="match status" value="1"/>
</dbReference>
<dbReference type="InterPro" id="IPR026960">
    <property type="entry name" value="RVT-Znf"/>
</dbReference>
<feature type="domain" description="RNase H type-1" evidence="1">
    <location>
        <begin position="463"/>
        <end position="571"/>
    </location>
</feature>
<dbReference type="PANTHER" id="PTHR47723">
    <property type="entry name" value="OS05G0353850 PROTEIN"/>
    <property type="match status" value="1"/>
</dbReference>
<evidence type="ECO:0000259" key="2">
    <source>
        <dbReference type="Pfam" id="PF13966"/>
    </source>
</evidence>
<dbReference type="InterPro" id="IPR044730">
    <property type="entry name" value="RNase_H-like_dom_plant"/>
</dbReference>
<sequence>MNTGRRTTTAGDGRGSGGGIVTHGLLTRTLGRFYRTTSHMDTKPVPALRSLSGTLDTWNKNVFDNLFRRKRKLWARIQGTLTERKLHLAPWLLVTRRQKVGGLGIPAMRDLNGVSLAKLGWRIIIEPIRVWARVLIYKYCRGGQLLHQATPPIAPRHSHLWKGITEQWLLVKNNMAMALRDGRKTRFWLDQWAEPSPLLIFATQYVPAAELEKRDDQGGWKWDEFADFLPHPVLAQIATFEVLEKGLEDNYYWVEDNDGKLKLQAAISIIQEELATLREENWSWVWKVKASQRIRVFAWLTLHNKVLSNENGARRGLTMDPNYGACGAGCESVIHALRDCPQARDVWRWLAIQGMCSLASSASCNAWVELNVRTMHSDEEWPTKFLITMWYIWKWRNARCFHQEGDIPAEKGGFVLTRFKDIIYAFQMKHPFTLKSNNDTAKTLIRWALLNTNGGLKETPKWPLGGILRGDRGEWIKGFAENFGDCTSVKAELKAALRGLRMAWALGLKKIWLRVDSVIVVGMLRGNGSWNPIHKLLITQCKNLMERTDWEIKVTHCYREANQVADKFANLGITSDVGATYFDSPPKEILDALHADFVEAAWPRNLK</sequence>
<dbReference type="InterPro" id="IPR053151">
    <property type="entry name" value="RNase_H-like"/>
</dbReference>
<dbReference type="Proteomes" id="UP001153076">
    <property type="component" value="Unassembled WGS sequence"/>
</dbReference>
<dbReference type="EMBL" id="JAKOGI010000009">
    <property type="protein sequence ID" value="KAJ8451425.1"/>
    <property type="molecule type" value="Genomic_DNA"/>
</dbReference>
<proteinExistence type="predicted"/>
<evidence type="ECO:0000313" key="4">
    <source>
        <dbReference type="Proteomes" id="UP001153076"/>
    </source>
</evidence>
<evidence type="ECO:0000259" key="1">
    <source>
        <dbReference type="Pfam" id="PF13456"/>
    </source>
</evidence>
<keyword evidence="4" id="KW-1185">Reference proteome</keyword>
<evidence type="ECO:0008006" key="5">
    <source>
        <dbReference type="Google" id="ProtNLM"/>
    </source>
</evidence>